<dbReference type="InterPro" id="IPR019657">
    <property type="entry name" value="ComFB"/>
</dbReference>
<dbReference type="Pfam" id="PF10719">
    <property type="entry name" value="ComFB"/>
    <property type="match status" value="1"/>
</dbReference>
<dbReference type="EMBL" id="LTDM01000011">
    <property type="protein sequence ID" value="OLS03180.1"/>
    <property type="molecule type" value="Genomic_DNA"/>
</dbReference>
<dbReference type="AlphaFoldDB" id="A0A1U7M7F0"/>
<dbReference type="RefSeq" id="WP_075725530.1">
    <property type="nucleotide sequence ID" value="NZ_LTDM01000011.1"/>
</dbReference>
<keyword evidence="2" id="KW-1185">Reference proteome</keyword>
<sequence length="86" mass="9993">MLQNYMEILLEDVLKDVLKKYDLNCSCERCMEDIRAITLNNLKPIYVASDKGIVYTKLNDLSVQFKADIICQIMAAIKKVEEKPRH</sequence>
<dbReference type="Proteomes" id="UP000186112">
    <property type="component" value="Unassembled WGS sequence"/>
</dbReference>
<gene>
    <name evidence="1" type="ORF">TICRE_08810</name>
</gene>
<proteinExistence type="predicted"/>
<accession>A0A1U7M7F0</accession>
<reference evidence="1 2" key="1">
    <citation type="submission" date="2016-02" db="EMBL/GenBank/DDBJ databases">
        <title>Genome sequence of Tissierella creatinophila DSM 6911.</title>
        <authorList>
            <person name="Poehlein A."/>
            <person name="Daniel R."/>
        </authorList>
    </citation>
    <scope>NUCLEOTIDE SEQUENCE [LARGE SCALE GENOMIC DNA]</scope>
    <source>
        <strain evidence="1 2">DSM 6911</strain>
    </source>
</reference>
<organism evidence="1 2">
    <name type="scientific">Tissierella creatinophila DSM 6911</name>
    <dbReference type="NCBI Taxonomy" id="1123403"/>
    <lineage>
        <taxon>Bacteria</taxon>
        <taxon>Bacillati</taxon>
        <taxon>Bacillota</taxon>
        <taxon>Tissierellia</taxon>
        <taxon>Tissierellales</taxon>
        <taxon>Tissierellaceae</taxon>
        <taxon>Tissierella</taxon>
    </lineage>
</organism>
<name>A0A1U7M7F0_TISCR</name>
<comment type="caution">
    <text evidence="1">The sequence shown here is derived from an EMBL/GenBank/DDBJ whole genome shotgun (WGS) entry which is preliminary data.</text>
</comment>
<evidence type="ECO:0000313" key="1">
    <source>
        <dbReference type="EMBL" id="OLS03180.1"/>
    </source>
</evidence>
<protein>
    <submittedName>
        <fullName evidence="1">Late competence development protein ComFB</fullName>
    </submittedName>
</protein>
<dbReference type="OrthoDB" id="5616024at2"/>
<evidence type="ECO:0000313" key="2">
    <source>
        <dbReference type="Proteomes" id="UP000186112"/>
    </source>
</evidence>